<keyword evidence="2" id="KW-0238">DNA-binding</keyword>
<evidence type="ECO:0000259" key="4">
    <source>
        <dbReference type="PROSITE" id="PS01124"/>
    </source>
</evidence>
<keyword evidence="6" id="KW-1185">Reference proteome</keyword>
<organism evidence="5 6">
    <name type="scientific">Staphylococcus simulans UMC-CNS-990</name>
    <dbReference type="NCBI Taxonomy" id="1405498"/>
    <lineage>
        <taxon>Bacteria</taxon>
        <taxon>Bacillati</taxon>
        <taxon>Bacillota</taxon>
        <taxon>Bacilli</taxon>
        <taxon>Bacillales</taxon>
        <taxon>Staphylococcaceae</taxon>
        <taxon>Staphylococcus</taxon>
    </lineage>
</organism>
<evidence type="ECO:0000256" key="3">
    <source>
        <dbReference type="ARBA" id="ARBA00023163"/>
    </source>
</evidence>
<protein>
    <recommendedName>
        <fullName evidence="4">HTH araC/xylS-type domain-containing protein</fullName>
    </recommendedName>
</protein>
<dbReference type="PROSITE" id="PS01124">
    <property type="entry name" value="HTH_ARAC_FAMILY_2"/>
    <property type="match status" value="1"/>
</dbReference>
<dbReference type="SUPFAM" id="SSF46689">
    <property type="entry name" value="Homeodomain-like"/>
    <property type="match status" value="1"/>
</dbReference>
<evidence type="ECO:0000313" key="5">
    <source>
        <dbReference type="EMBL" id="ERS93522.1"/>
    </source>
</evidence>
<dbReference type="RefSeq" id="WP_023015616.1">
    <property type="nucleotide sequence ID" value="NZ_AXDY01000005.1"/>
</dbReference>
<keyword evidence="1" id="KW-0805">Transcription regulation</keyword>
<accession>A0ABP2YVU4</accession>
<proteinExistence type="predicted"/>
<dbReference type="Gene3D" id="1.10.10.60">
    <property type="entry name" value="Homeodomain-like"/>
    <property type="match status" value="2"/>
</dbReference>
<sequence length="277" mass="32999">MDYSYNIFQGWSCIKDNSKSEEYVNIYLVLSGTVFVKKGAQHFTYKTGDLFVQKPHFTNMEVEIKEGKVVCLSIHYVYFKPACLKEINHVESNFEIHHIIKNDYIQALRYVCETNFMKANATIVRLVRYLRVYLENFDIYLFNMTNNPTINHIIEYINHHSDEALKLTTIAESFDLNISYLSRVFKDAARVNYNDYVQQVKIFNVAEYLLINGEDNQKTKEVWKRYSYSSKRSFLNNFKKQFNMVPMEYVARSQKRRIKNNERSQKVYDEVLKFMNG</sequence>
<reference evidence="5 6" key="1">
    <citation type="journal article" date="2013" name="Genome Announc.">
        <title>Draft Genome Sequence of Staphylococcus simulans UMC-CNS-990, Isolated from a Case of Chronic Bovine Mastitis.</title>
        <authorList>
            <person name="Calcutt M.J."/>
            <person name="Foecking M.F."/>
            <person name="Hsieh H.Y."/>
            <person name="Perry J."/>
            <person name="Stewart G.C."/>
            <person name="Middleton J.R."/>
        </authorList>
    </citation>
    <scope>NUCLEOTIDE SEQUENCE [LARGE SCALE GENOMIC DNA]</scope>
    <source>
        <strain evidence="5 6">UMC-CNS-990</strain>
    </source>
</reference>
<dbReference type="EMBL" id="AXDY01000005">
    <property type="protein sequence ID" value="ERS93522.1"/>
    <property type="molecule type" value="Genomic_DNA"/>
</dbReference>
<dbReference type="PANTHER" id="PTHR43280">
    <property type="entry name" value="ARAC-FAMILY TRANSCRIPTIONAL REGULATOR"/>
    <property type="match status" value="1"/>
</dbReference>
<dbReference type="PANTHER" id="PTHR43280:SF10">
    <property type="entry name" value="REGULATORY PROTEIN POCR"/>
    <property type="match status" value="1"/>
</dbReference>
<keyword evidence="3" id="KW-0804">Transcription</keyword>
<feature type="domain" description="HTH araC/xylS-type" evidence="4">
    <location>
        <begin position="151"/>
        <end position="252"/>
    </location>
</feature>
<name>A0ABP2YVU4_STASI</name>
<dbReference type="SMART" id="SM00342">
    <property type="entry name" value="HTH_ARAC"/>
    <property type="match status" value="1"/>
</dbReference>
<dbReference type="Pfam" id="PF12833">
    <property type="entry name" value="HTH_18"/>
    <property type="match status" value="1"/>
</dbReference>
<dbReference type="Proteomes" id="UP000017131">
    <property type="component" value="Unassembled WGS sequence"/>
</dbReference>
<evidence type="ECO:0000313" key="6">
    <source>
        <dbReference type="Proteomes" id="UP000017131"/>
    </source>
</evidence>
<gene>
    <name evidence="5" type="ORF">SSIM_07395</name>
</gene>
<dbReference type="InterPro" id="IPR018060">
    <property type="entry name" value="HTH_AraC"/>
</dbReference>
<comment type="caution">
    <text evidence="5">The sequence shown here is derived from an EMBL/GenBank/DDBJ whole genome shotgun (WGS) entry which is preliminary data.</text>
</comment>
<dbReference type="InterPro" id="IPR009057">
    <property type="entry name" value="Homeodomain-like_sf"/>
</dbReference>
<evidence type="ECO:0000256" key="2">
    <source>
        <dbReference type="ARBA" id="ARBA00023125"/>
    </source>
</evidence>
<evidence type="ECO:0000256" key="1">
    <source>
        <dbReference type="ARBA" id="ARBA00023015"/>
    </source>
</evidence>